<keyword evidence="5 7" id="KW-1133">Transmembrane helix</keyword>
<accession>A0A6P4I281</accession>
<protein>
    <recommendedName>
        <fullName evidence="7">Derlin</fullName>
    </recommendedName>
</protein>
<evidence type="ECO:0000313" key="9">
    <source>
        <dbReference type="RefSeq" id="XP_017022230.1"/>
    </source>
</evidence>
<comment type="similarity">
    <text evidence="2 7">Belongs to the derlin family.</text>
</comment>
<evidence type="ECO:0000313" key="8">
    <source>
        <dbReference type="Proteomes" id="UP001652661"/>
    </source>
</evidence>
<dbReference type="PANTHER" id="PTHR11009">
    <property type="entry name" value="DER1-LIKE PROTEIN, DERLIN"/>
    <property type="match status" value="1"/>
</dbReference>
<feature type="transmembrane region" description="Helical" evidence="7">
    <location>
        <begin position="153"/>
        <end position="176"/>
    </location>
</feature>
<dbReference type="OrthoDB" id="19102at2759"/>
<dbReference type="GO" id="GO:0005789">
    <property type="term" value="C:endoplasmic reticulum membrane"/>
    <property type="evidence" value="ECO:0007669"/>
    <property type="project" value="UniProtKB-SubCell"/>
</dbReference>
<evidence type="ECO:0000256" key="7">
    <source>
        <dbReference type="RuleBase" id="RU363059"/>
    </source>
</evidence>
<dbReference type="GO" id="GO:0006950">
    <property type="term" value="P:response to stress"/>
    <property type="evidence" value="ECO:0007669"/>
    <property type="project" value="UniProtKB-ARBA"/>
</dbReference>
<dbReference type="InterPro" id="IPR035952">
    <property type="entry name" value="Rhomboid-like_sf"/>
</dbReference>
<dbReference type="Pfam" id="PF04511">
    <property type="entry name" value="DER1"/>
    <property type="match status" value="1"/>
</dbReference>
<comment type="caution">
    <text evidence="7">Lacks conserved residue(s) required for the propagation of feature annotation.</text>
</comment>
<evidence type="ECO:0000256" key="5">
    <source>
        <dbReference type="ARBA" id="ARBA00022989"/>
    </source>
</evidence>
<keyword evidence="6 7" id="KW-0472">Membrane</keyword>
<keyword evidence="8" id="KW-1185">Reference proteome</keyword>
<dbReference type="AlphaFoldDB" id="A0A6P4I281"/>
<dbReference type="InterPro" id="IPR007599">
    <property type="entry name" value="DER1"/>
</dbReference>
<reference evidence="9" key="2">
    <citation type="submission" date="2025-08" db="UniProtKB">
        <authorList>
            <consortium name="RefSeq"/>
        </authorList>
    </citation>
    <scope>IDENTIFICATION</scope>
    <source>
        <strain evidence="9">14028-0561.14</strain>
        <tissue evidence="9">Whole fly</tissue>
    </source>
</reference>
<feature type="transmembrane region" description="Helical" evidence="7">
    <location>
        <begin position="12"/>
        <end position="32"/>
    </location>
</feature>
<evidence type="ECO:0000256" key="6">
    <source>
        <dbReference type="ARBA" id="ARBA00023136"/>
    </source>
</evidence>
<organism evidence="8 9">
    <name type="scientific">Drosophila kikkawai</name>
    <name type="common">Fruit fly</name>
    <dbReference type="NCBI Taxonomy" id="30033"/>
    <lineage>
        <taxon>Eukaryota</taxon>
        <taxon>Metazoa</taxon>
        <taxon>Ecdysozoa</taxon>
        <taxon>Arthropoda</taxon>
        <taxon>Hexapoda</taxon>
        <taxon>Insecta</taxon>
        <taxon>Pterygota</taxon>
        <taxon>Neoptera</taxon>
        <taxon>Endopterygota</taxon>
        <taxon>Diptera</taxon>
        <taxon>Brachycera</taxon>
        <taxon>Muscomorpha</taxon>
        <taxon>Ephydroidea</taxon>
        <taxon>Drosophilidae</taxon>
        <taxon>Drosophila</taxon>
        <taxon>Sophophora</taxon>
    </lineage>
</organism>
<gene>
    <name evidence="9" type="primary">LOC108074619</name>
</gene>
<dbReference type="Proteomes" id="UP001652661">
    <property type="component" value="Chromosome 2L"/>
</dbReference>
<dbReference type="RefSeq" id="XP_017022230.1">
    <property type="nucleotide sequence ID" value="XM_017166741.3"/>
</dbReference>
<evidence type="ECO:0000256" key="1">
    <source>
        <dbReference type="ARBA" id="ARBA00004477"/>
    </source>
</evidence>
<comment type="subcellular location">
    <subcellularLocation>
        <location evidence="1 7">Endoplasmic reticulum membrane</location>
        <topology evidence="1 7">Multi-pass membrane protein</topology>
    </subcellularLocation>
</comment>
<comment type="function">
    <text evidence="7">May be involved in the degradation of misfolded endoplasmic reticulum (ER) luminal proteins.</text>
</comment>
<feature type="transmembrane region" description="Helical" evidence="7">
    <location>
        <begin position="97"/>
        <end position="130"/>
    </location>
</feature>
<evidence type="ECO:0000256" key="2">
    <source>
        <dbReference type="ARBA" id="ARBA00008917"/>
    </source>
</evidence>
<dbReference type="SUPFAM" id="SSF144091">
    <property type="entry name" value="Rhomboid-like"/>
    <property type="match status" value="1"/>
</dbReference>
<sequence length="239" mass="27949">MITSWYYSLPRITRYWFTTTVVVSCLVSRFQLLPIEWLELDWREIYYRWEWWRCLTSIVAFPINPNTAFPFLLYCYFLVTYSGMLEREQFGRSPAAYLYFLIIIAVLANVGGFLIEATSLLEIIVMSVLYSWCRLHKDETVSFWFGTRLKAMYLPWVLAGFDFIFNFSLETFVGIFNGHIYYFLKDQYPNLIETPRILKRILPDARGGFSAFDGASESRASAVPSPDYSWGRGMTLGGN</sequence>
<reference evidence="8" key="1">
    <citation type="submission" date="2025-05" db="UniProtKB">
        <authorList>
            <consortium name="RefSeq"/>
        </authorList>
    </citation>
    <scope>NUCLEOTIDE SEQUENCE [LARGE SCALE GENOMIC DNA]</scope>
    <source>
        <strain evidence="8">14028-0561.14</strain>
    </source>
</reference>
<evidence type="ECO:0000256" key="4">
    <source>
        <dbReference type="ARBA" id="ARBA00022824"/>
    </source>
</evidence>
<name>A0A6P4I281_DROKI</name>
<keyword evidence="4 7" id="KW-0256">Endoplasmic reticulum</keyword>
<proteinExistence type="inferred from homology"/>
<evidence type="ECO:0000256" key="3">
    <source>
        <dbReference type="ARBA" id="ARBA00022692"/>
    </source>
</evidence>
<keyword evidence="3 7" id="KW-0812">Transmembrane</keyword>
<dbReference type="GeneID" id="108074619"/>